<evidence type="ECO:0000256" key="4">
    <source>
        <dbReference type="ARBA" id="ARBA00023186"/>
    </source>
</evidence>
<evidence type="ECO:0000313" key="5">
    <source>
        <dbReference type="EMBL" id="GAA2338983.1"/>
    </source>
</evidence>
<reference evidence="5 6" key="1">
    <citation type="journal article" date="2019" name="Int. J. Syst. Evol. Microbiol.">
        <title>The Global Catalogue of Microorganisms (GCM) 10K type strain sequencing project: providing services to taxonomists for standard genome sequencing and annotation.</title>
        <authorList>
            <consortium name="The Broad Institute Genomics Platform"/>
            <consortium name="The Broad Institute Genome Sequencing Center for Infectious Disease"/>
            <person name="Wu L."/>
            <person name="Ma J."/>
        </authorList>
    </citation>
    <scope>NUCLEOTIDE SEQUENCE [LARGE SCALE GENOMIC DNA]</scope>
    <source>
        <strain evidence="5 6">JCM 16221</strain>
    </source>
</reference>
<dbReference type="InterPro" id="IPR025734">
    <property type="entry name" value="EspG"/>
</dbReference>
<gene>
    <name evidence="5" type="ORF">GCM10009854_14250</name>
</gene>
<evidence type="ECO:0000256" key="2">
    <source>
        <dbReference type="ARBA" id="ARBA00006411"/>
    </source>
</evidence>
<keyword evidence="6" id="KW-1185">Reference proteome</keyword>
<dbReference type="EMBL" id="BAAARA010000003">
    <property type="protein sequence ID" value="GAA2338983.1"/>
    <property type="molecule type" value="Genomic_DNA"/>
</dbReference>
<name>A0ABN3FW62_9PSEU</name>
<dbReference type="RefSeq" id="WP_344127932.1">
    <property type="nucleotide sequence ID" value="NZ_BAAARA010000003.1"/>
</dbReference>
<comment type="similarity">
    <text evidence="2">Belongs to the EspG family.</text>
</comment>
<comment type="caution">
    <text evidence="5">The sequence shown here is derived from an EMBL/GenBank/DDBJ whole genome shotgun (WGS) entry which is preliminary data.</text>
</comment>
<keyword evidence="3" id="KW-0963">Cytoplasm</keyword>
<sequence>MNALDTAETGLSTLEFDVLTEHLGIPRVPLVLKVPSPGRTRSERAGLVEAAWRSLGQRGLGDPGGLDPELERMLRLLTDNEREVDGRLWLQRSIRVFAAADSERAVLVTKDETLNLRPISPAGLPREAVAVLPQLPPGPGRSVSVRSADLDAAAAEAGASPERLPGELRRLGVRADDAEALAEMVAGATSRGQFGAAKWRRGRRERAERVIGFFDTAHGRYVQLRRRSPSGEEWSTITPAEHLRLAGHLAELLDEVTENRNHSTGSSSS</sequence>
<dbReference type="Proteomes" id="UP001501218">
    <property type="component" value="Unassembled WGS sequence"/>
</dbReference>
<proteinExistence type="inferred from homology"/>
<dbReference type="Pfam" id="PF14011">
    <property type="entry name" value="ESX-1_EspG"/>
    <property type="match status" value="1"/>
</dbReference>
<evidence type="ECO:0000256" key="1">
    <source>
        <dbReference type="ARBA" id="ARBA00004496"/>
    </source>
</evidence>
<organism evidence="5 6">
    <name type="scientific">Saccharopolyspora halophila</name>
    <dbReference type="NCBI Taxonomy" id="405551"/>
    <lineage>
        <taxon>Bacteria</taxon>
        <taxon>Bacillati</taxon>
        <taxon>Actinomycetota</taxon>
        <taxon>Actinomycetes</taxon>
        <taxon>Pseudonocardiales</taxon>
        <taxon>Pseudonocardiaceae</taxon>
        <taxon>Saccharopolyspora</taxon>
    </lineage>
</organism>
<comment type="subcellular location">
    <subcellularLocation>
        <location evidence="1">Cytoplasm</location>
    </subcellularLocation>
</comment>
<keyword evidence="4" id="KW-0143">Chaperone</keyword>
<evidence type="ECO:0000256" key="3">
    <source>
        <dbReference type="ARBA" id="ARBA00022490"/>
    </source>
</evidence>
<evidence type="ECO:0008006" key="7">
    <source>
        <dbReference type="Google" id="ProtNLM"/>
    </source>
</evidence>
<protein>
    <recommendedName>
        <fullName evidence="7">ESX secretion-associated protein EspG</fullName>
    </recommendedName>
</protein>
<accession>A0ABN3FW62</accession>
<evidence type="ECO:0000313" key="6">
    <source>
        <dbReference type="Proteomes" id="UP001501218"/>
    </source>
</evidence>